<dbReference type="InterPro" id="IPR050300">
    <property type="entry name" value="GDXG_lipolytic_enzyme"/>
</dbReference>
<dbReference type="Gene3D" id="3.40.50.1820">
    <property type="entry name" value="alpha/beta hydrolase"/>
    <property type="match status" value="1"/>
</dbReference>
<organism evidence="3 4">
    <name type="scientific">Tectimicrobiota bacterium</name>
    <dbReference type="NCBI Taxonomy" id="2528274"/>
    <lineage>
        <taxon>Bacteria</taxon>
        <taxon>Pseudomonadati</taxon>
        <taxon>Nitrospinota/Tectimicrobiota group</taxon>
        <taxon>Candidatus Tectimicrobiota</taxon>
    </lineage>
</organism>
<evidence type="ECO:0000313" key="4">
    <source>
        <dbReference type="Proteomes" id="UP000712673"/>
    </source>
</evidence>
<dbReference type="InterPro" id="IPR049492">
    <property type="entry name" value="BD-FAE-like_dom"/>
</dbReference>
<reference evidence="3" key="1">
    <citation type="submission" date="2019-03" db="EMBL/GenBank/DDBJ databases">
        <title>Lake Tanganyika Metagenome-Assembled Genomes (MAGs).</title>
        <authorList>
            <person name="Tran P."/>
        </authorList>
    </citation>
    <scope>NUCLEOTIDE SEQUENCE</scope>
    <source>
        <strain evidence="3">K_DeepCast_65m_m2_066</strain>
    </source>
</reference>
<dbReference type="EMBL" id="VGLS01000013">
    <property type="protein sequence ID" value="MBM3222361.1"/>
    <property type="molecule type" value="Genomic_DNA"/>
</dbReference>
<dbReference type="Proteomes" id="UP000712673">
    <property type="component" value="Unassembled WGS sequence"/>
</dbReference>
<dbReference type="InterPro" id="IPR029058">
    <property type="entry name" value="AB_hydrolase_fold"/>
</dbReference>
<gene>
    <name evidence="3" type="ORF">FJZ47_00950</name>
</gene>
<dbReference type="AlphaFoldDB" id="A0A938B0U8"/>
<sequence>MSGQVTTTAPVWLDMDQKALDDAYDQAVWAPNRDLLMLRRRALSDQTLSRIAPPLRRPYGPTEIEQLDIYRTERPHAPIQIFLHGGAWRGGLAREAAWQAEMYRAAGVHLVVPDFAWVQDVGGSLLTMAEQVRRAVAWVYTQATSFGGDPDRIYLSGHSSGAHLGGGLLITEWQKHFGLPADLVKGAVLVSGMYDLQPVRLSKRSQYVRFDDATVDALSAQHHLDRLHTPLVLAYGTQESPEFQRQSREFATAVQAVGQSVDLLVGEGYNHFEILETLGNPFGLGGRAVLQQMGLTLAVS</sequence>
<evidence type="ECO:0000256" key="1">
    <source>
        <dbReference type="ARBA" id="ARBA00022801"/>
    </source>
</evidence>
<dbReference type="PANTHER" id="PTHR48081:SF33">
    <property type="entry name" value="KYNURENINE FORMAMIDASE"/>
    <property type="match status" value="1"/>
</dbReference>
<feature type="domain" description="BD-FAE-like" evidence="2">
    <location>
        <begin position="67"/>
        <end position="165"/>
    </location>
</feature>
<proteinExistence type="predicted"/>
<keyword evidence="1 3" id="KW-0378">Hydrolase</keyword>
<dbReference type="GO" id="GO:0016787">
    <property type="term" value="F:hydrolase activity"/>
    <property type="evidence" value="ECO:0007669"/>
    <property type="project" value="UniProtKB-KW"/>
</dbReference>
<protein>
    <submittedName>
        <fullName evidence="3">Alpha/beta hydrolase</fullName>
    </submittedName>
</protein>
<dbReference type="PANTHER" id="PTHR48081">
    <property type="entry name" value="AB HYDROLASE SUPERFAMILY PROTEIN C4A8.06C"/>
    <property type="match status" value="1"/>
</dbReference>
<dbReference type="Pfam" id="PF20434">
    <property type="entry name" value="BD-FAE"/>
    <property type="match status" value="1"/>
</dbReference>
<evidence type="ECO:0000259" key="2">
    <source>
        <dbReference type="Pfam" id="PF20434"/>
    </source>
</evidence>
<evidence type="ECO:0000313" key="3">
    <source>
        <dbReference type="EMBL" id="MBM3222361.1"/>
    </source>
</evidence>
<accession>A0A938B0U8</accession>
<dbReference type="PROSITE" id="PS00122">
    <property type="entry name" value="CARBOXYLESTERASE_B_1"/>
    <property type="match status" value="1"/>
</dbReference>
<comment type="caution">
    <text evidence="3">The sequence shown here is derived from an EMBL/GenBank/DDBJ whole genome shotgun (WGS) entry which is preliminary data.</text>
</comment>
<dbReference type="InterPro" id="IPR019826">
    <property type="entry name" value="Carboxylesterase_B_AS"/>
</dbReference>
<name>A0A938B0U8_UNCTE</name>
<dbReference type="SUPFAM" id="SSF53474">
    <property type="entry name" value="alpha/beta-Hydrolases"/>
    <property type="match status" value="1"/>
</dbReference>